<evidence type="ECO:0000256" key="1">
    <source>
        <dbReference type="SAM" id="Phobius"/>
    </source>
</evidence>
<reference evidence="2 3" key="1">
    <citation type="journal article" date="2016" name="Nat. Commun.">
        <title>Thousands of microbial genomes shed light on interconnected biogeochemical processes in an aquifer system.</title>
        <authorList>
            <person name="Anantharaman K."/>
            <person name="Brown C.T."/>
            <person name="Hug L.A."/>
            <person name="Sharon I."/>
            <person name="Castelle C.J."/>
            <person name="Probst A.J."/>
            <person name="Thomas B.C."/>
            <person name="Singh A."/>
            <person name="Wilkins M.J."/>
            <person name="Karaoz U."/>
            <person name="Brodie E.L."/>
            <person name="Williams K.H."/>
            <person name="Hubbard S.S."/>
            <person name="Banfield J.F."/>
        </authorList>
    </citation>
    <scope>NUCLEOTIDE SEQUENCE [LARGE SCALE GENOMIC DNA]</scope>
</reference>
<gene>
    <name evidence="2" type="ORF">A2983_01945</name>
</gene>
<protein>
    <submittedName>
        <fullName evidence="2">Uncharacterized protein</fullName>
    </submittedName>
</protein>
<evidence type="ECO:0000313" key="2">
    <source>
        <dbReference type="EMBL" id="OGH77445.1"/>
    </source>
</evidence>
<dbReference type="EMBL" id="MFQH01000024">
    <property type="protein sequence ID" value="OGH77445.1"/>
    <property type="molecule type" value="Genomic_DNA"/>
</dbReference>
<accession>A0A1F6N0F9</accession>
<dbReference type="AlphaFoldDB" id="A0A1F6N0F9"/>
<comment type="caution">
    <text evidence="2">The sequence shown here is derived from an EMBL/GenBank/DDBJ whole genome shotgun (WGS) entry which is preliminary data.</text>
</comment>
<name>A0A1F6N0F9_9BACT</name>
<keyword evidence="1" id="KW-0812">Transmembrane</keyword>
<organism evidence="2 3">
    <name type="scientific">Candidatus Magasanikbacteria bacterium RIFCSPLOWO2_01_FULL_40_15</name>
    <dbReference type="NCBI Taxonomy" id="1798686"/>
    <lineage>
        <taxon>Bacteria</taxon>
        <taxon>Candidatus Magasanikiibacteriota</taxon>
    </lineage>
</organism>
<feature type="transmembrane region" description="Helical" evidence="1">
    <location>
        <begin position="12"/>
        <end position="31"/>
    </location>
</feature>
<dbReference type="Proteomes" id="UP000177040">
    <property type="component" value="Unassembled WGS sequence"/>
</dbReference>
<sequence length="324" mass="36552">MTKITRLRNVAIIIFVFLLSALLYLHFYYFALPTIPLSDQKVNPNLGLIAVRSLNAEKPNLSIYRLHDAKSEIFAGNWQMQYMTNEQIAVYGSTADHPEQQKFILLGTARGSIKDISKLPGQITAVAANKENSYLLLMGFKNDPKNLKTTTTPKTYVCVTPKNILAYDNCLSVTDTIIPTKIHDTSTPYQAYWNDAKDTELIITEVAGKQRSWTYDAVTKKLDMIDSKNPANIPEPTFVSAGMNMLYSVQRWSSLAMITELKTNKKFFFRIPSTSTIIPLAEGYALVANQEKTYILNLATRTTSEFVPLSTSTPSQIITYYSYY</sequence>
<keyword evidence="1" id="KW-1133">Transmembrane helix</keyword>
<keyword evidence="1" id="KW-0472">Membrane</keyword>
<proteinExistence type="predicted"/>
<evidence type="ECO:0000313" key="3">
    <source>
        <dbReference type="Proteomes" id="UP000177040"/>
    </source>
</evidence>